<name>A0A8J3I2J0_9CHLR</name>
<evidence type="ECO:0000256" key="1">
    <source>
        <dbReference type="ARBA" id="ARBA00001946"/>
    </source>
</evidence>
<comment type="caution">
    <text evidence="6">The sequence shown here is derived from an EMBL/GenBank/DDBJ whole genome shotgun (WGS) entry which is preliminary data.</text>
</comment>
<evidence type="ECO:0000256" key="4">
    <source>
        <dbReference type="ARBA" id="ARBA00022842"/>
    </source>
</evidence>
<dbReference type="GO" id="GO:0046872">
    <property type="term" value="F:metal ion binding"/>
    <property type="evidence" value="ECO:0007669"/>
    <property type="project" value="UniProtKB-KW"/>
</dbReference>
<keyword evidence="7" id="KW-1185">Reference proteome</keyword>
<dbReference type="GO" id="GO:0052751">
    <property type="term" value="F:GDP-mannose hydrolase activity"/>
    <property type="evidence" value="ECO:0007669"/>
    <property type="project" value="TreeGrafter"/>
</dbReference>
<dbReference type="InterPro" id="IPR000086">
    <property type="entry name" value="NUDIX_hydrolase_dom"/>
</dbReference>
<reference evidence="6" key="1">
    <citation type="submission" date="2020-10" db="EMBL/GenBank/DDBJ databases">
        <title>Taxonomic study of unclassified bacteria belonging to the class Ktedonobacteria.</title>
        <authorList>
            <person name="Yabe S."/>
            <person name="Wang C.M."/>
            <person name="Zheng Y."/>
            <person name="Sakai Y."/>
            <person name="Cavaletti L."/>
            <person name="Monciardini P."/>
            <person name="Donadio S."/>
        </authorList>
    </citation>
    <scope>NUCLEOTIDE SEQUENCE</scope>
    <source>
        <strain evidence="6">SOSP1-1</strain>
    </source>
</reference>
<evidence type="ECO:0000256" key="3">
    <source>
        <dbReference type="ARBA" id="ARBA00022801"/>
    </source>
</evidence>
<dbReference type="Pfam" id="PF00293">
    <property type="entry name" value="NUDIX"/>
    <property type="match status" value="1"/>
</dbReference>
<dbReference type="Proteomes" id="UP000612362">
    <property type="component" value="Unassembled WGS sequence"/>
</dbReference>
<dbReference type="SUPFAM" id="SSF55811">
    <property type="entry name" value="Nudix"/>
    <property type="match status" value="1"/>
</dbReference>
<dbReference type="InterPro" id="IPR015797">
    <property type="entry name" value="NUDIX_hydrolase-like_dom_sf"/>
</dbReference>
<dbReference type="InterPro" id="IPR055295">
    <property type="entry name" value="NUDT22/NUDT9-like"/>
</dbReference>
<dbReference type="RefSeq" id="WP_220193706.1">
    <property type="nucleotide sequence ID" value="NZ_BNJF01000001.1"/>
</dbReference>
<evidence type="ECO:0000313" key="7">
    <source>
        <dbReference type="Proteomes" id="UP000612362"/>
    </source>
</evidence>
<feature type="domain" description="Nudix hydrolase" evidence="5">
    <location>
        <begin position="102"/>
        <end position="246"/>
    </location>
</feature>
<comment type="cofactor">
    <cofactor evidence="1">
        <name>Mg(2+)</name>
        <dbReference type="ChEBI" id="CHEBI:18420"/>
    </cofactor>
</comment>
<evidence type="ECO:0000313" key="6">
    <source>
        <dbReference type="EMBL" id="GHO44299.1"/>
    </source>
</evidence>
<keyword evidence="4" id="KW-0460">Magnesium</keyword>
<sequence length="280" mass="31989">MRNFEILAQGCFSSAQVEISYQSEWRMPRTSDLEAWMDTLWEAKLTEARAQGKRLFDAPLFRLVGAESTLDNKLMLRLGDTSYKEYVTTREDSFARKHSREELGNAIGVCSVVETSDNYILLDKRQGVDAYEGHYHVIGGFFERGLDMDERLPDPFAAICREIREETGIQAEDIHSQYCLGAAYDMLMPHGELLFLTHLNIPLAEVLQREPEEDEIKELKTLHVSEASLKNFLLEHHGHISPTGEPNLLLYGALRYGQDWLIPILHHIEAQTLDLSAHES</sequence>
<organism evidence="6 7">
    <name type="scientific">Ktedonospora formicarum</name>
    <dbReference type="NCBI Taxonomy" id="2778364"/>
    <lineage>
        <taxon>Bacteria</taxon>
        <taxon>Bacillati</taxon>
        <taxon>Chloroflexota</taxon>
        <taxon>Ktedonobacteria</taxon>
        <taxon>Ktedonobacterales</taxon>
        <taxon>Ktedonobacteraceae</taxon>
        <taxon>Ktedonospora</taxon>
    </lineage>
</organism>
<dbReference type="PROSITE" id="PS51462">
    <property type="entry name" value="NUDIX"/>
    <property type="match status" value="1"/>
</dbReference>
<evidence type="ECO:0000259" key="5">
    <source>
        <dbReference type="PROSITE" id="PS51462"/>
    </source>
</evidence>
<dbReference type="Gene3D" id="3.90.79.10">
    <property type="entry name" value="Nucleoside Triphosphate Pyrophosphohydrolase"/>
    <property type="match status" value="1"/>
</dbReference>
<keyword evidence="3" id="KW-0378">Hydrolase</keyword>
<dbReference type="AlphaFoldDB" id="A0A8J3I2J0"/>
<evidence type="ECO:0000256" key="2">
    <source>
        <dbReference type="ARBA" id="ARBA00022723"/>
    </source>
</evidence>
<dbReference type="PANTHER" id="PTHR31835">
    <property type="entry name" value="URIDINE DIPHOSPHATE GLUCOSE PYROPHOSPHATASE"/>
    <property type="match status" value="1"/>
</dbReference>
<protein>
    <recommendedName>
        <fullName evidence="5">Nudix hydrolase domain-containing protein</fullName>
    </recommendedName>
</protein>
<dbReference type="EMBL" id="BNJF01000001">
    <property type="protein sequence ID" value="GHO44299.1"/>
    <property type="molecule type" value="Genomic_DNA"/>
</dbReference>
<accession>A0A8J3I2J0</accession>
<dbReference type="PANTHER" id="PTHR31835:SF1">
    <property type="entry name" value="URIDINE DIPHOSPHATE GLUCOSE PYROPHOSPHATASE NUDT22"/>
    <property type="match status" value="1"/>
</dbReference>
<proteinExistence type="predicted"/>
<keyword evidence="2" id="KW-0479">Metal-binding</keyword>
<gene>
    <name evidence="6" type="ORF">KSX_24620</name>
</gene>